<dbReference type="STRING" id="331678.Cphamn1_1309"/>
<dbReference type="HOGENOM" id="CLU_049766_1_0_10"/>
<dbReference type="Gene3D" id="3.40.50.150">
    <property type="entry name" value="Vaccinia Virus protein VP39"/>
    <property type="match status" value="1"/>
</dbReference>
<dbReference type="KEGG" id="cpb:Cphamn1_1309"/>
<keyword evidence="2 4" id="KW-0808">Transferase</keyword>
<dbReference type="PANTHER" id="PTHR43397:SF1">
    <property type="entry name" value="ERGOTHIONEINE BIOSYNTHESIS PROTEIN 1"/>
    <property type="match status" value="1"/>
</dbReference>
<accession>B3EJ39</accession>
<dbReference type="EMBL" id="CP001101">
    <property type="protein sequence ID" value="ACE04239.1"/>
    <property type="molecule type" value="Genomic_DNA"/>
</dbReference>
<evidence type="ECO:0000256" key="1">
    <source>
        <dbReference type="ARBA" id="ARBA00022603"/>
    </source>
</evidence>
<dbReference type="OrthoDB" id="5289726at2"/>
<dbReference type="GO" id="GO:0008168">
    <property type="term" value="F:methyltransferase activity"/>
    <property type="evidence" value="ECO:0007669"/>
    <property type="project" value="UniProtKB-KW"/>
</dbReference>
<dbReference type="eggNOG" id="COG4301">
    <property type="taxonomic scope" value="Bacteria"/>
</dbReference>
<evidence type="ECO:0000313" key="4">
    <source>
        <dbReference type="EMBL" id="ACE04239.1"/>
    </source>
</evidence>
<name>B3EJ39_CHLPB</name>
<dbReference type="PANTHER" id="PTHR43397">
    <property type="entry name" value="ERGOTHIONEINE BIOSYNTHESIS PROTEIN 1"/>
    <property type="match status" value="1"/>
</dbReference>
<dbReference type="Pfam" id="PF10017">
    <property type="entry name" value="Methyltransf_33"/>
    <property type="match status" value="1"/>
</dbReference>
<dbReference type="InterPro" id="IPR017804">
    <property type="entry name" value="MeTrfase_EgtD-like"/>
</dbReference>
<organism evidence="4">
    <name type="scientific">Chlorobium phaeobacteroides (strain BS1)</name>
    <dbReference type="NCBI Taxonomy" id="331678"/>
    <lineage>
        <taxon>Bacteria</taxon>
        <taxon>Pseudomonadati</taxon>
        <taxon>Chlorobiota</taxon>
        <taxon>Chlorobiia</taxon>
        <taxon>Chlorobiales</taxon>
        <taxon>Chlorobiaceae</taxon>
        <taxon>Chlorobium/Pelodictyon group</taxon>
        <taxon>Chlorobium</taxon>
    </lineage>
</organism>
<dbReference type="InterPro" id="IPR051128">
    <property type="entry name" value="EgtD_Methyltrsf_superfamily"/>
</dbReference>
<dbReference type="InterPro" id="IPR019257">
    <property type="entry name" value="MeTrfase_dom"/>
</dbReference>
<feature type="domain" description="Histidine-specific methyltransferase SAM-dependent" evidence="3">
    <location>
        <begin position="30"/>
        <end position="329"/>
    </location>
</feature>
<dbReference type="PIRSF" id="PIRSF018005">
    <property type="entry name" value="UCP018005"/>
    <property type="match status" value="1"/>
</dbReference>
<protein>
    <submittedName>
        <fullName evidence="4">Methyltransferase</fullName>
    </submittedName>
</protein>
<sequence>MDYSEKEVFECGHAEIVNFLPEIGLDTAVTEIITGLRASPKRISSKYFYDKTGSELFEKITRLVEYYPSRTEKVILEELTLDEVTDCRDVDIIELGSGDHSKISLLLEKVPAGLLPGIRYFPVDISRPALESSIRELTCMFPELEVQGIVADYFHQMHLVPGGRKKLFCFLGSTIGNLEREEASAFVGDISDAMEPGDGLLIGFDRVKDTAVLERAYNDAEGITARFNLNILNVVNSLITSDFKPVDFNHRAFYNRELRRIEMHLEAGSDVRVKSLFAEEEMLIRKGERIHTESSHKFEESDIRTLAETAGLVVKNIFSDEREWFSLVQYGKEG</sequence>
<dbReference type="GO" id="GO:0032259">
    <property type="term" value="P:methylation"/>
    <property type="evidence" value="ECO:0007669"/>
    <property type="project" value="UniProtKB-KW"/>
</dbReference>
<dbReference type="NCBIfam" id="TIGR03438">
    <property type="entry name" value="egtD_ergothio"/>
    <property type="match status" value="1"/>
</dbReference>
<dbReference type="AlphaFoldDB" id="B3EJ39"/>
<reference evidence="4" key="1">
    <citation type="submission" date="2008-06" db="EMBL/GenBank/DDBJ databases">
        <title>Complete sequence of Chlorobium phaeobacteroides BS1.</title>
        <authorList>
            <consortium name="US DOE Joint Genome Institute"/>
            <person name="Lucas S."/>
            <person name="Copeland A."/>
            <person name="Lapidus A."/>
            <person name="Glavina del Rio T."/>
            <person name="Dalin E."/>
            <person name="Tice H."/>
            <person name="Bruce D."/>
            <person name="Goodwin L."/>
            <person name="Pitluck S."/>
            <person name="Schmutz J."/>
            <person name="Larimer F."/>
            <person name="Land M."/>
            <person name="Hauser L."/>
            <person name="Kyrpides N."/>
            <person name="Ovchinnikova G."/>
            <person name="Li T."/>
            <person name="Liu Z."/>
            <person name="Zhao F."/>
            <person name="Overmann J."/>
            <person name="Bryant D.A."/>
            <person name="Richardson P."/>
        </authorList>
    </citation>
    <scope>NUCLEOTIDE SEQUENCE [LARGE SCALE GENOMIC DNA]</scope>
    <source>
        <strain evidence="4">BS1</strain>
    </source>
</reference>
<dbReference type="InterPro" id="IPR035094">
    <property type="entry name" value="EgtD"/>
</dbReference>
<dbReference type="InterPro" id="IPR029063">
    <property type="entry name" value="SAM-dependent_MTases_sf"/>
</dbReference>
<gene>
    <name evidence="4" type="ordered locus">Cphamn1_1309</name>
</gene>
<proteinExistence type="predicted"/>
<keyword evidence="1 4" id="KW-0489">Methyltransferase</keyword>
<evidence type="ECO:0000259" key="3">
    <source>
        <dbReference type="Pfam" id="PF10017"/>
    </source>
</evidence>
<evidence type="ECO:0000256" key="2">
    <source>
        <dbReference type="ARBA" id="ARBA00022679"/>
    </source>
</evidence>